<name>A0A0F9Q972_9ZZZZ</name>
<comment type="caution">
    <text evidence="1">The sequence shown here is derived from an EMBL/GenBank/DDBJ whole genome shotgun (WGS) entry which is preliminary data.</text>
</comment>
<protein>
    <submittedName>
        <fullName evidence="1">Uncharacterized protein</fullName>
    </submittedName>
</protein>
<accession>A0A0F9Q972</accession>
<reference evidence="1" key="1">
    <citation type="journal article" date="2015" name="Nature">
        <title>Complex archaea that bridge the gap between prokaryotes and eukaryotes.</title>
        <authorList>
            <person name="Spang A."/>
            <person name="Saw J.H."/>
            <person name="Jorgensen S.L."/>
            <person name="Zaremba-Niedzwiedzka K."/>
            <person name="Martijn J."/>
            <person name="Lind A.E."/>
            <person name="van Eijk R."/>
            <person name="Schleper C."/>
            <person name="Guy L."/>
            <person name="Ettema T.J."/>
        </authorList>
    </citation>
    <scope>NUCLEOTIDE SEQUENCE</scope>
</reference>
<sequence>MGTSIKDIFVELGDGETPGLDFDNITRYKIYHGRKYSKKKFIYIGHVSTQDNRVNTELAIAAESSGDLYNQLTDFLIIKYNK</sequence>
<organism evidence="1">
    <name type="scientific">marine sediment metagenome</name>
    <dbReference type="NCBI Taxonomy" id="412755"/>
    <lineage>
        <taxon>unclassified sequences</taxon>
        <taxon>metagenomes</taxon>
        <taxon>ecological metagenomes</taxon>
    </lineage>
</organism>
<dbReference type="AlphaFoldDB" id="A0A0F9Q972"/>
<evidence type="ECO:0000313" key="1">
    <source>
        <dbReference type="EMBL" id="KKN01883.1"/>
    </source>
</evidence>
<proteinExistence type="predicted"/>
<dbReference type="EMBL" id="LAZR01005212">
    <property type="protein sequence ID" value="KKN01883.1"/>
    <property type="molecule type" value="Genomic_DNA"/>
</dbReference>
<gene>
    <name evidence="1" type="ORF">LCGC14_1123350</name>
</gene>